<evidence type="ECO:0000313" key="3">
    <source>
        <dbReference type="Proteomes" id="UP000050277"/>
    </source>
</evidence>
<keyword evidence="3" id="KW-1185">Reference proteome</keyword>
<evidence type="ECO:0000256" key="1">
    <source>
        <dbReference type="SAM" id="Phobius"/>
    </source>
</evidence>
<keyword evidence="1" id="KW-1133">Transmembrane helix</keyword>
<keyword evidence="1" id="KW-0472">Membrane</keyword>
<dbReference type="AlphaFoldDB" id="A0A0P6YJJ4"/>
<dbReference type="Proteomes" id="UP000050277">
    <property type="component" value="Unassembled WGS sequence"/>
</dbReference>
<protein>
    <submittedName>
        <fullName evidence="2">Uncharacterized protein</fullName>
    </submittedName>
</protein>
<feature type="transmembrane region" description="Helical" evidence="1">
    <location>
        <begin position="75"/>
        <end position="97"/>
    </location>
</feature>
<feature type="transmembrane region" description="Helical" evidence="1">
    <location>
        <begin position="145"/>
        <end position="165"/>
    </location>
</feature>
<sequence length="171" mass="18857">MGLSNRNLNDTDATTTRAATVAPPLSRDLIDDLLPWLRVLFGASFVAYCALSTLFGVHTDAVEILAAYATTIQHWVGLSLDPIGYILGVVVALVVFVGEVSTAERYPKLYLGFLAIDVYYSFTWSHVITRFVISDRIWAASVVEWLAAFVMATLVAYYGEVILFGRRRSGV</sequence>
<feature type="transmembrane region" description="Helical" evidence="1">
    <location>
        <begin position="109"/>
        <end position="133"/>
    </location>
</feature>
<name>A0A0P6YJJ4_9CHLR</name>
<proteinExistence type="predicted"/>
<evidence type="ECO:0000313" key="2">
    <source>
        <dbReference type="EMBL" id="KPL90752.1"/>
    </source>
</evidence>
<dbReference type="STRING" id="70996.SE18_05135"/>
<organism evidence="2 3">
    <name type="scientific">Herpetosiphon geysericola</name>
    <dbReference type="NCBI Taxonomy" id="70996"/>
    <lineage>
        <taxon>Bacteria</taxon>
        <taxon>Bacillati</taxon>
        <taxon>Chloroflexota</taxon>
        <taxon>Chloroflexia</taxon>
        <taxon>Herpetosiphonales</taxon>
        <taxon>Herpetosiphonaceae</taxon>
        <taxon>Herpetosiphon</taxon>
    </lineage>
</organism>
<keyword evidence="1" id="KW-0812">Transmembrane</keyword>
<dbReference type="RefSeq" id="WP_054533351.1">
    <property type="nucleotide sequence ID" value="NZ_LGKP01000010.1"/>
</dbReference>
<accession>A0A0P6YJJ4</accession>
<comment type="caution">
    <text evidence="2">The sequence shown here is derived from an EMBL/GenBank/DDBJ whole genome shotgun (WGS) entry which is preliminary data.</text>
</comment>
<dbReference type="EMBL" id="LGKP01000010">
    <property type="protein sequence ID" value="KPL90752.1"/>
    <property type="molecule type" value="Genomic_DNA"/>
</dbReference>
<feature type="transmembrane region" description="Helical" evidence="1">
    <location>
        <begin position="36"/>
        <end position="55"/>
    </location>
</feature>
<gene>
    <name evidence="2" type="ORF">SE18_05135</name>
</gene>
<reference evidence="2 3" key="1">
    <citation type="submission" date="2015-07" db="EMBL/GenBank/DDBJ databases">
        <title>Whole genome sequence of Herpetosiphon geysericola DSM 7119.</title>
        <authorList>
            <person name="Hemp J."/>
            <person name="Ward L.M."/>
            <person name="Pace L.A."/>
            <person name="Fischer W.W."/>
        </authorList>
    </citation>
    <scope>NUCLEOTIDE SEQUENCE [LARGE SCALE GENOMIC DNA]</scope>
    <source>
        <strain evidence="2 3">DSM 7119</strain>
    </source>
</reference>